<evidence type="ECO:0000259" key="2">
    <source>
        <dbReference type="Pfam" id="PF13598"/>
    </source>
</evidence>
<dbReference type="NCBIfam" id="TIGR02231">
    <property type="entry name" value="mucoidy inhibitor MuiA family protein"/>
    <property type="match status" value="1"/>
</dbReference>
<dbReference type="EnsemblMetazoa" id="Aqu2.1.41872_001">
    <property type="protein sequence ID" value="Aqu2.1.41872_001"/>
    <property type="gene ID" value="Aqu2.1.41872"/>
</dbReference>
<dbReference type="Pfam" id="PF13600">
    <property type="entry name" value="DUF4140"/>
    <property type="match status" value="1"/>
</dbReference>
<evidence type="ECO:0000313" key="4">
    <source>
        <dbReference type="EnsemblMetazoa" id="Aqu2.1.41872_001"/>
    </source>
</evidence>
<evidence type="ECO:0000313" key="5">
    <source>
        <dbReference type="Proteomes" id="UP000007879"/>
    </source>
</evidence>
<dbReference type="InterPro" id="IPR037291">
    <property type="entry name" value="DUF4139"/>
</dbReference>
<dbReference type="AlphaFoldDB" id="A0A1X7VP69"/>
<organism evidence="4">
    <name type="scientific">Amphimedon queenslandica</name>
    <name type="common">Sponge</name>
    <dbReference type="NCBI Taxonomy" id="400682"/>
    <lineage>
        <taxon>Eukaryota</taxon>
        <taxon>Metazoa</taxon>
        <taxon>Porifera</taxon>
        <taxon>Demospongiae</taxon>
        <taxon>Heteroscleromorpha</taxon>
        <taxon>Haplosclerida</taxon>
        <taxon>Niphatidae</taxon>
        <taxon>Amphimedon</taxon>
    </lineage>
</organism>
<dbReference type="eggNOG" id="ENOG502QWQ0">
    <property type="taxonomic scope" value="Eukaryota"/>
</dbReference>
<reference evidence="5" key="1">
    <citation type="journal article" date="2010" name="Nature">
        <title>The Amphimedon queenslandica genome and the evolution of animal complexity.</title>
        <authorList>
            <person name="Srivastava M."/>
            <person name="Simakov O."/>
            <person name="Chapman J."/>
            <person name="Fahey B."/>
            <person name="Gauthier M.E."/>
            <person name="Mitros T."/>
            <person name="Richards G.S."/>
            <person name="Conaco C."/>
            <person name="Dacre M."/>
            <person name="Hellsten U."/>
            <person name="Larroux C."/>
            <person name="Putnam N.H."/>
            <person name="Stanke M."/>
            <person name="Adamska M."/>
            <person name="Darling A."/>
            <person name="Degnan S.M."/>
            <person name="Oakley T.H."/>
            <person name="Plachetzki D.C."/>
            <person name="Zhai Y."/>
            <person name="Adamski M."/>
            <person name="Calcino A."/>
            <person name="Cummins S.F."/>
            <person name="Goodstein D.M."/>
            <person name="Harris C."/>
            <person name="Jackson D.J."/>
            <person name="Leys S.P."/>
            <person name="Shu S."/>
            <person name="Woodcroft B.J."/>
            <person name="Vervoort M."/>
            <person name="Kosik K.S."/>
            <person name="Manning G."/>
            <person name="Degnan B.M."/>
            <person name="Rokhsar D.S."/>
        </authorList>
    </citation>
    <scope>NUCLEOTIDE SEQUENCE [LARGE SCALE GENOMIC DNA]</scope>
</reference>
<protein>
    <recommendedName>
        <fullName evidence="6">DUF4139 domain-containing protein</fullName>
    </recommendedName>
</protein>
<dbReference type="OMA" id="PCALWRP"/>
<dbReference type="KEGG" id="aqu:100641111"/>
<evidence type="ECO:0000259" key="3">
    <source>
        <dbReference type="Pfam" id="PF13600"/>
    </source>
</evidence>
<dbReference type="InParanoid" id="A0A1X7VP69"/>
<feature type="domain" description="DUF4140" evidence="3">
    <location>
        <begin position="15"/>
        <end position="109"/>
    </location>
</feature>
<gene>
    <name evidence="4" type="primary">100641111</name>
</gene>
<dbReference type="Proteomes" id="UP000007879">
    <property type="component" value="Unassembled WGS sequence"/>
</dbReference>
<name>A0A1X7VP69_AMPQE</name>
<evidence type="ECO:0000256" key="1">
    <source>
        <dbReference type="SAM" id="Coils"/>
    </source>
</evidence>
<evidence type="ECO:0008006" key="6">
    <source>
        <dbReference type="Google" id="ProtNLM"/>
    </source>
</evidence>
<dbReference type="PANTHER" id="PTHR31005:SF8">
    <property type="entry name" value="DUF4139 DOMAIN-CONTAINING PROTEIN"/>
    <property type="match status" value="1"/>
</dbReference>
<dbReference type="EnsemblMetazoa" id="XM_003383248.3">
    <property type="protein sequence ID" value="XP_003383296.1"/>
    <property type="gene ID" value="LOC100641111"/>
</dbReference>
<reference evidence="4" key="2">
    <citation type="submission" date="2017-05" db="UniProtKB">
        <authorList>
            <consortium name="EnsemblMetazoa"/>
        </authorList>
    </citation>
    <scope>IDENTIFICATION</scope>
</reference>
<accession>A0A1X7VP69</accession>
<feature type="coiled-coil region" evidence="1">
    <location>
        <begin position="74"/>
        <end position="115"/>
    </location>
</feature>
<proteinExistence type="predicted"/>
<dbReference type="PANTHER" id="PTHR31005">
    <property type="entry name" value="DUF4139 DOMAIN-CONTAINING PROTEIN"/>
    <property type="match status" value="1"/>
</dbReference>
<keyword evidence="5" id="KW-1185">Reference proteome</keyword>
<feature type="domain" description="DUF4139" evidence="2">
    <location>
        <begin position="221"/>
        <end position="564"/>
    </location>
</feature>
<dbReference type="InterPro" id="IPR011935">
    <property type="entry name" value="CHP02231"/>
</dbReference>
<sequence length="571" mass="63849">MAQVVELPLCPVRHVVVYADRAEVTREISLKDVEAGENEVTLNNISKVIDKDSVRIDGTGAASIMEVSFQDIPVTEEQDNQSELKDEVHQLEEELTELDKKFNISTKRKDRLEEQTDLLDKYTNTLVSSGKGAGPVELVSRDTIDNVFSFMDTFENESMELMTKKTDNEEERKKLSKRREEVKNRLSNLKPKIRTDENAVIKQTVIGIMLAVKERGDIKLLVSYVVTNAHWTPKYDLRVNSADRTMQVSYFGMIDQYTGEDWNDAKISLSTASPNVGGTPPELSTLHLNLVHFNDSAQRENYYRRNFGNRSNDDDYDRLRALPVAPPGGSFDNSVFGGVSGKLSSAPMANPQAQVTEGLASSVFEIVASASIPSDNSSHKVSIATIDLKPTFEYETVPKLSQHAFLKAKVKNESQYPLLAGPANVFLDQSFVTKTSLKSVSPNEEFSCSLGADPSVKVVYKPVSRVRGESGLINVSVNFLYTQITEITNTRNEPTTVLFTDQIPLSRDEKLKVTLLEPNIIKGKPGQPPPNPNLTPVNHVTWSLDFKPFETKRLLIRYSVEYPKNKRIEGL</sequence>
<dbReference type="OrthoDB" id="10068793at2759"/>
<dbReference type="Pfam" id="PF13598">
    <property type="entry name" value="DUF4139"/>
    <property type="match status" value="1"/>
</dbReference>
<keyword evidence="1" id="KW-0175">Coiled coil</keyword>
<dbReference type="InterPro" id="IPR025554">
    <property type="entry name" value="DUF4140"/>
</dbReference>